<comment type="caution">
    <text evidence="29">The sequence shown here is derived from an EMBL/GenBank/DDBJ whole genome shotgun (WGS) entry which is preliminary data.</text>
</comment>
<dbReference type="SMART" id="SM00133">
    <property type="entry name" value="S_TK_X"/>
    <property type="match status" value="1"/>
</dbReference>
<evidence type="ECO:0000256" key="11">
    <source>
        <dbReference type="ARBA" id="ARBA00022723"/>
    </source>
</evidence>
<dbReference type="CDD" id="cd01242">
    <property type="entry name" value="PH_ROCK"/>
    <property type="match status" value="1"/>
</dbReference>
<dbReference type="InterPro" id="IPR015008">
    <property type="entry name" value="ROCK_Rho-bd_dom"/>
</dbReference>
<dbReference type="CDD" id="cd22250">
    <property type="entry name" value="ROCK_SBD"/>
    <property type="match status" value="1"/>
</dbReference>
<evidence type="ECO:0000256" key="24">
    <source>
        <dbReference type="SAM" id="MobiDB-lite"/>
    </source>
</evidence>
<dbReference type="PROSITE" id="PS51285">
    <property type="entry name" value="AGC_KINASE_CTER"/>
    <property type="match status" value="1"/>
</dbReference>
<dbReference type="GO" id="GO:1901888">
    <property type="term" value="P:regulation of cell junction assembly"/>
    <property type="evidence" value="ECO:0007669"/>
    <property type="project" value="TreeGrafter"/>
</dbReference>
<keyword evidence="13" id="KW-0863">Zinc-finger</keyword>
<dbReference type="InterPro" id="IPR017441">
    <property type="entry name" value="Protein_kinase_ATP_BS"/>
</dbReference>
<evidence type="ECO:0000313" key="30">
    <source>
        <dbReference type="Proteomes" id="UP001152320"/>
    </source>
</evidence>
<evidence type="ECO:0000256" key="3">
    <source>
        <dbReference type="ARBA" id="ARBA00004245"/>
    </source>
</evidence>
<dbReference type="Gene3D" id="3.30.200.20">
    <property type="entry name" value="Phosphorylase Kinase, domain 1"/>
    <property type="match status" value="1"/>
</dbReference>
<dbReference type="GO" id="GO:0072518">
    <property type="term" value="F:Rho-dependent protein serine/threonine kinase activity"/>
    <property type="evidence" value="ECO:0007669"/>
    <property type="project" value="TreeGrafter"/>
</dbReference>
<dbReference type="Gene3D" id="1.20.5.730">
    <property type="entry name" value="Single helix bin"/>
    <property type="match status" value="1"/>
</dbReference>
<name>A0A9Q1BVK9_HOLLE</name>
<dbReference type="PROSITE" id="PS50011">
    <property type="entry name" value="PROTEIN_KINASE_DOM"/>
    <property type="match status" value="1"/>
</dbReference>
<evidence type="ECO:0000313" key="29">
    <source>
        <dbReference type="EMBL" id="KAJ8033656.1"/>
    </source>
</evidence>
<dbReference type="SUPFAM" id="SSF50729">
    <property type="entry name" value="PH domain-like"/>
    <property type="match status" value="1"/>
</dbReference>
<comment type="similarity">
    <text evidence="4">Belongs to the protein kinase superfamily. AGC Ser/Thr protein kinase family.</text>
</comment>
<keyword evidence="12 22" id="KW-0547">Nucleotide-binding</keyword>
<evidence type="ECO:0000256" key="16">
    <source>
        <dbReference type="ARBA" id="ARBA00022840"/>
    </source>
</evidence>
<dbReference type="InterPro" id="IPR001849">
    <property type="entry name" value="PH_domain"/>
</dbReference>
<evidence type="ECO:0000256" key="20">
    <source>
        <dbReference type="ARBA" id="ARBA00023212"/>
    </source>
</evidence>
<keyword evidence="15" id="KW-0862">Zinc</keyword>
<evidence type="ECO:0000256" key="14">
    <source>
        <dbReference type="ARBA" id="ARBA00022777"/>
    </source>
</evidence>
<dbReference type="PROSITE" id="PS50081">
    <property type="entry name" value="ZF_DAG_PE_2"/>
    <property type="match status" value="1"/>
</dbReference>
<dbReference type="InterPro" id="IPR011993">
    <property type="entry name" value="PH-like_dom_sf"/>
</dbReference>
<keyword evidence="18 21" id="KW-0175">Coiled coil</keyword>
<dbReference type="GO" id="GO:0008270">
    <property type="term" value="F:zinc ion binding"/>
    <property type="evidence" value="ECO:0007669"/>
    <property type="project" value="UniProtKB-KW"/>
</dbReference>
<dbReference type="EMBL" id="JAIZAY010000011">
    <property type="protein sequence ID" value="KAJ8033656.1"/>
    <property type="molecule type" value="Genomic_DNA"/>
</dbReference>
<accession>A0A9Q1BVK9</accession>
<dbReference type="GO" id="GO:0000281">
    <property type="term" value="P:mitotic cytokinesis"/>
    <property type="evidence" value="ECO:0007669"/>
    <property type="project" value="TreeGrafter"/>
</dbReference>
<dbReference type="GO" id="GO:0031032">
    <property type="term" value="P:actomyosin structure organization"/>
    <property type="evidence" value="ECO:0007669"/>
    <property type="project" value="TreeGrafter"/>
</dbReference>
<dbReference type="GO" id="GO:0031267">
    <property type="term" value="F:small GTPase binding"/>
    <property type="evidence" value="ECO:0007669"/>
    <property type="project" value="InterPro"/>
</dbReference>
<evidence type="ECO:0000256" key="5">
    <source>
        <dbReference type="ARBA" id="ARBA00012513"/>
    </source>
</evidence>
<dbReference type="OrthoDB" id="2156623at2759"/>
<evidence type="ECO:0000256" key="17">
    <source>
        <dbReference type="ARBA" id="ARBA00022842"/>
    </source>
</evidence>
<dbReference type="SUPFAM" id="SSF103652">
    <property type="entry name" value="G protein-binding domain"/>
    <property type="match status" value="1"/>
</dbReference>
<dbReference type="GO" id="GO:0007266">
    <property type="term" value="P:Rho protein signal transduction"/>
    <property type="evidence" value="ECO:0007669"/>
    <property type="project" value="UniProtKB-UniRule"/>
</dbReference>
<dbReference type="GO" id="GO:0005524">
    <property type="term" value="F:ATP binding"/>
    <property type="evidence" value="ECO:0007669"/>
    <property type="project" value="UniProtKB-UniRule"/>
</dbReference>
<dbReference type="Pfam" id="PF00069">
    <property type="entry name" value="Pkinase"/>
    <property type="match status" value="1"/>
</dbReference>
<dbReference type="SUPFAM" id="SSF57889">
    <property type="entry name" value="Cysteine-rich domain"/>
    <property type="match status" value="1"/>
</dbReference>
<feature type="region of interest" description="Disordered" evidence="24">
    <location>
        <begin position="1037"/>
        <end position="1059"/>
    </location>
</feature>
<feature type="domain" description="Protein kinase" evidence="25">
    <location>
        <begin position="77"/>
        <end position="339"/>
    </location>
</feature>
<dbReference type="PANTHER" id="PTHR22988:SF73">
    <property type="entry name" value="RHO-ASSOCIATED PROTEIN KINASE"/>
    <property type="match status" value="1"/>
</dbReference>
<evidence type="ECO:0000256" key="6">
    <source>
        <dbReference type="ARBA" id="ARBA00022475"/>
    </source>
</evidence>
<keyword evidence="7" id="KW-0963">Cytoplasm</keyword>
<feature type="compositionally biased region" description="Polar residues" evidence="24">
    <location>
        <begin position="1373"/>
        <end position="1388"/>
    </location>
</feature>
<keyword evidence="17" id="KW-0460">Magnesium</keyword>
<evidence type="ECO:0000256" key="23">
    <source>
        <dbReference type="SAM" id="Coils"/>
    </source>
</evidence>
<keyword evidence="10" id="KW-0808">Transferase</keyword>
<dbReference type="InterPro" id="IPR008271">
    <property type="entry name" value="Ser/Thr_kinase_AS"/>
</dbReference>
<keyword evidence="30" id="KW-1185">Reference proteome</keyword>
<dbReference type="PANTHER" id="PTHR22988">
    <property type="entry name" value="MYOTONIC DYSTROPHY S/T KINASE-RELATED"/>
    <property type="match status" value="1"/>
</dbReference>
<keyword evidence="6" id="KW-1003">Cell membrane</keyword>
<dbReference type="SMART" id="SM00233">
    <property type="entry name" value="PH"/>
    <property type="match status" value="1"/>
</dbReference>
<dbReference type="InterPro" id="IPR002219">
    <property type="entry name" value="PKC_DAG/PE"/>
</dbReference>
<dbReference type="InterPro" id="IPR046349">
    <property type="entry name" value="C1-like_sf"/>
</dbReference>
<feature type="region of interest" description="Disordered" evidence="24">
    <location>
        <begin position="1081"/>
        <end position="1107"/>
    </location>
</feature>
<dbReference type="FunFam" id="1.10.510.10:FF:000047">
    <property type="entry name" value="Rho-associated protein kinase 1"/>
    <property type="match status" value="1"/>
</dbReference>
<feature type="domain" description="RhoBD" evidence="28">
    <location>
        <begin position="973"/>
        <end position="1041"/>
    </location>
</feature>
<dbReference type="InterPro" id="IPR050839">
    <property type="entry name" value="Rho-assoc_Ser/Thr_Kinase"/>
</dbReference>
<evidence type="ECO:0000256" key="1">
    <source>
        <dbReference type="ARBA" id="ARBA00001946"/>
    </source>
</evidence>
<dbReference type="GO" id="GO:0048598">
    <property type="term" value="P:embryonic morphogenesis"/>
    <property type="evidence" value="ECO:0007669"/>
    <property type="project" value="TreeGrafter"/>
</dbReference>
<keyword evidence="11" id="KW-0479">Metal-binding</keyword>
<evidence type="ECO:0000256" key="10">
    <source>
        <dbReference type="ARBA" id="ARBA00022679"/>
    </source>
</evidence>
<feature type="region of interest" description="Disordered" evidence="24">
    <location>
        <begin position="1349"/>
        <end position="1388"/>
    </location>
</feature>
<evidence type="ECO:0000256" key="18">
    <source>
        <dbReference type="ARBA" id="ARBA00023054"/>
    </source>
</evidence>
<dbReference type="GO" id="GO:0005737">
    <property type="term" value="C:cytoplasm"/>
    <property type="evidence" value="ECO:0007669"/>
    <property type="project" value="TreeGrafter"/>
</dbReference>
<dbReference type="Gene3D" id="2.30.29.30">
    <property type="entry name" value="Pleckstrin-homology domain (PH domain)/Phosphotyrosine-binding domain (PTB)"/>
    <property type="match status" value="1"/>
</dbReference>
<feature type="binding site" evidence="22">
    <location>
        <position position="106"/>
    </location>
    <ligand>
        <name>ATP</name>
        <dbReference type="ChEBI" id="CHEBI:30616"/>
    </ligand>
</feature>
<keyword evidence="8" id="KW-0723">Serine/threonine-protein kinase</keyword>
<evidence type="ECO:0000259" key="28">
    <source>
        <dbReference type="PROSITE" id="PS51859"/>
    </source>
</evidence>
<evidence type="ECO:0000256" key="8">
    <source>
        <dbReference type="ARBA" id="ARBA00022527"/>
    </source>
</evidence>
<sequence length="1388" mass="161062">MAGSEKDLQSRYNELGECIRNQKSHINVDALLDSLEALVQDCDIPAVRRNKTVETFLRRYKKFVNDAQQQRLSVKDFDLIKVIGRGAFGEVQVVREKLTREVYAMKMLSKFEMIKRSDSAFFWEERDIMAHANSEWIVQLHFAFQDQKYLYMVMDYMPGGDLVNLMSNYDVPEKWARFYTAEVVLALDAIHSMQFIHRDVKPDNMLLDQHGHLKLADFGTCMKMEKDGMVRSDTAVGTPDYISPEVLRSQGGNGHYGRECDWWSVGVFIYEMLVGDTPFYADSLVGTYGKIMDHKNSLAFPSDVEVSHEAKDIICKFLTDSTTRLGRHGIEEIKKHPFFKNDMWTFENIRQTVPPVVPELASDVDTSNFDPIDPEEQQDGVFQTPKQFTGNNLPFIGFTYNRNYQYFSTEPRLDQIDGEPTQQRRPSNAKEIKSLMEKHAKDLQRMQVQLEEEKHQKKELESRLKHSHTKLDKFSRELDREAEEKRRMEEHMMQLEDTLAGQKQTIKEKERKMEKQDDDIQKLQRQVHDIPILERQLTELKAGLEKSGYQERQLAQLKKQIQSEMDATLRVKKALQEQQKSNASLEKEQQELKEKYSQVLDSKRTLDQELISVQNDLEEERRAKARLEQQKSELENKISISQSDNFRLKDAESKSTAAQQKLREQIILLEKDKTTLEFDLKNLNQKYEQSQQEHKTAIAALHDEKRRIHETKEDSNKLELISLKKRLEEMRQSQQELQDKLNTSEREKSIMEVDLKQAKSQIQRSEEQRVAEQQQIKQMKNQLDNEAQKMAALYNELQEAKEENSHLRADEKKLRVENSATKEELKSLEEAVAKINSNNNLLTLQIEELKDDLENERTFTVLYKNTNQDLEENLQTKENSVTSLHNKIHSLEVEKEALAGQLELALTKADSEQLARTLAEEQCSELEKEKTMLTLDLKKTQHRNKTELDEKNNLILQLEDKTRELEEKVNQLNNKLTTLESEKTDISNKLNSAKEETESLTKDKESLEINKRDMDKKLTIETQLKIQAVNKLEEIMNKKGNLKSSKKPDSSAQARQKEKEIKKLQAELTREKDNFSKMMLEKNKENSDLQTQCSEESQKRSEAEMELASLQSEVETLKRKLKLAQSSIDSNSFSSVGENDSVEDDHLQGTLSMPAGRNIKRSGWNKHIVEVSSQKVIFYENETAKSTNKPILVLDIDKLFHVRAVTQGDVIRAEAKDIPRIFQLLYAGEGETRRKVDQPIDSLSDKPEDKTIIAYKNHEFVVVHFHMPTSCESCNKSLGALVRPPPSLECRLCHLKVHKEHHDKNEEFCPPCKVNIDINTAKDMLLMAPSAEEQQKWIAHLANQIRLYKRANPNPSNNSPRHRAQWKRAKTDCPNQIEPNECTESTQL</sequence>
<reference evidence="29" key="1">
    <citation type="submission" date="2021-10" db="EMBL/GenBank/DDBJ databases">
        <title>Tropical sea cucumber genome reveals ecological adaptation and Cuvierian tubules defense mechanism.</title>
        <authorList>
            <person name="Chen T."/>
        </authorList>
    </citation>
    <scope>NUCLEOTIDE SEQUENCE</scope>
    <source>
        <strain evidence="29">Nanhai2018</strain>
        <tissue evidence="29">Muscle</tissue>
    </source>
</reference>
<dbReference type="Pfam" id="PF25346">
    <property type="entry name" value="PH_MRCK"/>
    <property type="match status" value="1"/>
</dbReference>
<evidence type="ECO:0000256" key="21">
    <source>
        <dbReference type="PROSITE-ProRule" id="PRU01206"/>
    </source>
</evidence>
<dbReference type="PROSITE" id="PS00108">
    <property type="entry name" value="PROTEIN_KINASE_ST"/>
    <property type="match status" value="1"/>
</dbReference>
<dbReference type="GO" id="GO:0005886">
    <property type="term" value="C:plasma membrane"/>
    <property type="evidence" value="ECO:0007669"/>
    <property type="project" value="UniProtKB-SubCell"/>
</dbReference>
<comment type="subcellular location">
    <subcellularLocation>
        <location evidence="2">Cell membrane</location>
    </subcellularLocation>
    <subcellularLocation>
        <location evidence="3">Cytoplasm</location>
        <location evidence="3">Cytoskeleton</location>
    </subcellularLocation>
</comment>
<evidence type="ECO:0000256" key="15">
    <source>
        <dbReference type="ARBA" id="ARBA00022833"/>
    </source>
</evidence>
<feature type="domain" description="Phorbol-ester/DAG-type" evidence="26">
    <location>
        <begin position="1257"/>
        <end position="1309"/>
    </location>
</feature>
<dbReference type="SUPFAM" id="SSF56112">
    <property type="entry name" value="Protein kinase-like (PK-like)"/>
    <property type="match status" value="1"/>
</dbReference>
<comment type="cofactor">
    <cofactor evidence="1">
        <name>Mg(2+)</name>
        <dbReference type="ChEBI" id="CHEBI:18420"/>
    </cofactor>
</comment>
<dbReference type="CDD" id="cd20813">
    <property type="entry name" value="C1_ROCK"/>
    <property type="match status" value="1"/>
</dbReference>
<keyword evidence="9" id="KW-0597">Phosphoprotein</keyword>
<evidence type="ECO:0000259" key="25">
    <source>
        <dbReference type="PROSITE" id="PS50011"/>
    </source>
</evidence>
<keyword evidence="14 29" id="KW-0418">Kinase</keyword>
<dbReference type="InterPro" id="IPR011009">
    <property type="entry name" value="Kinase-like_dom_sf"/>
</dbReference>
<evidence type="ECO:0000256" key="12">
    <source>
        <dbReference type="ARBA" id="ARBA00022741"/>
    </source>
</evidence>
<evidence type="ECO:0000256" key="19">
    <source>
        <dbReference type="ARBA" id="ARBA00023136"/>
    </source>
</evidence>
<dbReference type="Gene3D" id="1.10.510.10">
    <property type="entry name" value="Transferase(Phosphotransferase) domain 1"/>
    <property type="match status" value="1"/>
</dbReference>
<evidence type="ECO:0000256" key="22">
    <source>
        <dbReference type="PROSITE-ProRule" id="PRU10141"/>
    </source>
</evidence>
<dbReference type="PROSITE" id="PS51859">
    <property type="entry name" value="RHO_BD"/>
    <property type="match status" value="1"/>
</dbReference>
<keyword evidence="16 22" id="KW-0067">ATP-binding</keyword>
<dbReference type="GO" id="GO:0030866">
    <property type="term" value="P:cortical actin cytoskeleton organization"/>
    <property type="evidence" value="ECO:0007669"/>
    <property type="project" value="TreeGrafter"/>
</dbReference>
<dbReference type="Gene3D" id="3.30.60.20">
    <property type="match status" value="1"/>
</dbReference>
<gene>
    <name evidence="29" type="ORF">HOLleu_23969</name>
</gene>
<evidence type="ECO:0000256" key="7">
    <source>
        <dbReference type="ARBA" id="ARBA00022490"/>
    </source>
</evidence>
<organism evidence="29 30">
    <name type="scientific">Holothuria leucospilota</name>
    <name type="common">Black long sea cucumber</name>
    <name type="synonym">Mertensiothuria leucospilota</name>
    <dbReference type="NCBI Taxonomy" id="206669"/>
    <lineage>
        <taxon>Eukaryota</taxon>
        <taxon>Metazoa</taxon>
        <taxon>Echinodermata</taxon>
        <taxon>Eleutherozoa</taxon>
        <taxon>Echinozoa</taxon>
        <taxon>Holothuroidea</taxon>
        <taxon>Aspidochirotacea</taxon>
        <taxon>Aspidochirotida</taxon>
        <taxon>Holothuriidae</taxon>
        <taxon>Holothuria</taxon>
    </lineage>
</organism>
<dbReference type="InterPro" id="IPR000961">
    <property type="entry name" value="AGC-kinase_C"/>
</dbReference>
<protein>
    <recommendedName>
        <fullName evidence="5">non-specific serine/threonine protein kinase</fullName>
        <ecNumber evidence="5">2.7.11.1</ecNumber>
    </recommendedName>
</protein>
<feature type="coiled-coil region" evidence="23">
    <location>
        <begin position="558"/>
        <end position="1017"/>
    </location>
</feature>
<dbReference type="CDD" id="cd05596">
    <property type="entry name" value="STKc_ROCK"/>
    <property type="match status" value="1"/>
</dbReference>
<dbReference type="GO" id="GO:0005856">
    <property type="term" value="C:cytoskeleton"/>
    <property type="evidence" value="ECO:0007669"/>
    <property type="project" value="UniProtKB-SubCell"/>
</dbReference>
<dbReference type="Gene3D" id="1.20.5.340">
    <property type="match status" value="1"/>
</dbReference>
<evidence type="ECO:0000259" key="27">
    <source>
        <dbReference type="PROSITE" id="PS51285"/>
    </source>
</evidence>
<evidence type="ECO:0000256" key="4">
    <source>
        <dbReference type="ARBA" id="ARBA00009903"/>
    </source>
</evidence>
<dbReference type="SMART" id="SM00109">
    <property type="entry name" value="C1"/>
    <property type="match status" value="1"/>
</dbReference>
<keyword evidence="19" id="KW-0472">Membrane</keyword>
<evidence type="ECO:0000256" key="9">
    <source>
        <dbReference type="ARBA" id="ARBA00022553"/>
    </source>
</evidence>
<dbReference type="FunFam" id="3.30.200.20:FF:000072">
    <property type="entry name" value="Rho-associated protein kinase 2"/>
    <property type="match status" value="1"/>
</dbReference>
<dbReference type="PROSITE" id="PS00107">
    <property type="entry name" value="PROTEIN_KINASE_ATP"/>
    <property type="match status" value="1"/>
</dbReference>
<feature type="coiled-coil region" evidence="23">
    <location>
        <begin position="429"/>
        <end position="526"/>
    </location>
</feature>
<dbReference type="Pfam" id="PF08912">
    <property type="entry name" value="Rho_Binding"/>
    <property type="match status" value="1"/>
</dbReference>
<dbReference type="InterPro" id="IPR057529">
    <property type="entry name" value="MRCK/ROCK_PH"/>
</dbReference>
<dbReference type="Proteomes" id="UP001152320">
    <property type="component" value="Chromosome 11"/>
</dbReference>
<evidence type="ECO:0000259" key="26">
    <source>
        <dbReference type="PROSITE" id="PS50081"/>
    </source>
</evidence>
<feature type="domain" description="AGC-kinase C-terminal" evidence="27">
    <location>
        <begin position="340"/>
        <end position="410"/>
    </location>
</feature>
<dbReference type="EC" id="2.7.11.1" evidence="5"/>
<dbReference type="SMART" id="SM00220">
    <property type="entry name" value="S_TKc"/>
    <property type="match status" value="1"/>
</dbReference>
<evidence type="ECO:0000256" key="13">
    <source>
        <dbReference type="ARBA" id="ARBA00022771"/>
    </source>
</evidence>
<proteinExistence type="inferred from homology"/>
<keyword evidence="20" id="KW-0206">Cytoskeleton</keyword>
<dbReference type="InterPro" id="IPR000719">
    <property type="entry name" value="Prot_kinase_dom"/>
</dbReference>
<evidence type="ECO:0000256" key="2">
    <source>
        <dbReference type="ARBA" id="ARBA00004236"/>
    </source>
</evidence>